<sequence length="42" mass="4530">MQAKLPPTKVGGLAHSVLMTNVINLAPLSARMRQNMNINVTV</sequence>
<evidence type="ECO:0000313" key="1">
    <source>
        <dbReference type="EMBL" id="VAW89589.1"/>
    </source>
</evidence>
<dbReference type="EMBL" id="UOFP01000282">
    <property type="protein sequence ID" value="VAW89589.1"/>
    <property type="molecule type" value="Genomic_DNA"/>
</dbReference>
<organism evidence="1">
    <name type="scientific">hydrothermal vent metagenome</name>
    <dbReference type="NCBI Taxonomy" id="652676"/>
    <lineage>
        <taxon>unclassified sequences</taxon>
        <taxon>metagenomes</taxon>
        <taxon>ecological metagenomes</taxon>
    </lineage>
</organism>
<reference evidence="1" key="1">
    <citation type="submission" date="2018-06" db="EMBL/GenBank/DDBJ databases">
        <authorList>
            <person name="Zhirakovskaya E."/>
        </authorList>
    </citation>
    <scope>NUCLEOTIDE SEQUENCE</scope>
</reference>
<protein>
    <submittedName>
        <fullName evidence="1">Uncharacterized protein</fullName>
    </submittedName>
</protein>
<proteinExistence type="predicted"/>
<dbReference type="AlphaFoldDB" id="A0A3B0ZU99"/>
<accession>A0A3B0ZU99</accession>
<name>A0A3B0ZU99_9ZZZZ</name>
<gene>
    <name evidence="1" type="ORF">MNBD_GAMMA18-1708</name>
</gene>